<accession>A0A0X8X413</accession>
<reference evidence="1 2" key="1">
    <citation type="submission" date="2015-12" db="EMBL/GenBank/DDBJ databases">
        <title>Genome sequence of Mucilaginibacter gotjawali.</title>
        <authorList>
            <person name="Lee J.S."/>
            <person name="Lee K.C."/>
            <person name="Kim K.K."/>
            <person name="Lee B.W."/>
        </authorList>
    </citation>
    <scope>NUCLEOTIDE SEQUENCE [LARGE SCALE GENOMIC DNA]</scope>
    <source>
        <strain evidence="1 2">SA3-7</strain>
    </source>
</reference>
<sequence>MFYDRKVIATDDLSVDIYLKIPDYENIRK</sequence>
<dbReference type="EMBL" id="AP017313">
    <property type="protein sequence ID" value="BAU55281.1"/>
    <property type="molecule type" value="Genomic_DNA"/>
</dbReference>
<proteinExistence type="predicted"/>
<dbReference type="Proteomes" id="UP000218263">
    <property type="component" value="Chromosome"/>
</dbReference>
<protein>
    <submittedName>
        <fullName evidence="1">Uncharacterized protein</fullName>
    </submittedName>
</protein>
<keyword evidence="2" id="KW-1185">Reference proteome</keyword>
<organism evidence="1 2">
    <name type="scientific">Mucilaginibacter gotjawali</name>
    <dbReference type="NCBI Taxonomy" id="1550579"/>
    <lineage>
        <taxon>Bacteria</taxon>
        <taxon>Pseudomonadati</taxon>
        <taxon>Bacteroidota</taxon>
        <taxon>Sphingobacteriia</taxon>
        <taxon>Sphingobacteriales</taxon>
        <taxon>Sphingobacteriaceae</taxon>
        <taxon>Mucilaginibacter</taxon>
    </lineage>
</organism>
<evidence type="ECO:0000313" key="1">
    <source>
        <dbReference type="EMBL" id="BAU55281.1"/>
    </source>
</evidence>
<dbReference type="KEGG" id="mgot:MgSA37_03462"/>
<evidence type="ECO:0000313" key="2">
    <source>
        <dbReference type="Proteomes" id="UP000218263"/>
    </source>
</evidence>
<gene>
    <name evidence="1" type="ORF">MgSA37_03462</name>
</gene>
<dbReference type="AlphaFoldDB" id="A0A0X8X413"/>
<name>A0A0X8X413_9SPHI</name>